<gene>
    <name evidence="1" type="ORF">Cantr_01296</name>
</gene>
<accession>A0A367YKD2</accession>
<dbReference type="EMBL" id="QLNQ01000020">
    <property type="protein sequence ID" value="RCK65481.1"/>
    <property type="molecule type" value="Genomic_DNA"/>
</dbReference>
<organism evidence="1 2">
    <name type="scientific">Candida viswanathii</name>
    <dbReference type="NCBI Taxonomy" id="5486"/>
    <lineage>
        <taxon>Eukaryota</taxon>
        <taxon>Fungi</taxon>
        <taxon>Dikarya</taxon>
        <taxon>Ascomycota</taxon>
        <taxon>Saccharomycotina</taxon>
        <taxon>Pichiomycetes</taxon>
        <taxon>Debaryomycetaceae</taxon>
        <taxon>Candida/Lodderomyces clade</taxon>
        <taxon>Candida</taxon>
    </lineage>
</organism>
<dbReference type="AlphaFoldDB" id="A0A367YKD2"/>
<dbReference type="Proteomes" id="UP000253472">
    <property type="component" value="Unassembled WGS sequence"/>
</dbReference>
<evidence type="ECO:0000313" key="1">
    <source>
        <dbReference type="EMBL" id="RCK65481.1"/>
    </source>
</evidence>
<name>A0A367YKD2_9ASCO</name>
<dbReference type="OrthoDB" id="3976101at2759"/>
<comment type="caution">
    <text evidence="1">The sequence shown here is derived from an EMBL/GenBank/DDBJ whole genome shotgun (WGS) entry which is preliminary data.</text>
</comment>
<reference evidence="1 2" key="1">
    <citation type="submission" date="2018-06" db="EMBL/GenBank/DDBJ databases">
        <title>Whole genome sequencing of Candida tropicalis (genome annotated by CSBL at Korea University).</title>
        <authorList>
            <person name="Ahn J."/>
        </authorList>
    </citation>
    <scope>NUCLEOTIDE SEQUENCE [LARGE SCALE GENOMIC DNA]</scope>
    <source>
        <strain evidence="1 2">ATCC 20962</strain>
    </source>
</reference>
<keyword evidence="2" id="KW-1185">Reference proteome</keyword>
<proteinExistence type="predicted"/>
<dbReference type="STRING" id="5486.A0A367YKD2"/>
<evidence type="ECO:0000313" key="2">
    <source>
        <dbReference type="Proteomes" id="UP000253472"/>
    </source>
</evidence>
<protein>
    <submittedName>
        <fullName evidence="1">Uncharacterized protein</fullName>
    </submittedName>
</protein>
<sequence length="105" mass="12685">MFMIVLPKIINNHNIILVLPNLFQSFAGYEQHMNTVLWNGCKCTHCNVYLQLIDEYLMYHKFYEKESRRYKDLNCLHLFSEIGQQLNLRMIQDELLTHSITWHSH</sequence>